<sequence length="201" mass="23650">MNFLEENYEKIKTIFYHELGHYIAYKNSTKEIEGFKIMDLQIRPCAECKNGFKGFIVPLLPPGYKNSATMSPERLAHNFSNNYFGCLFQLLLTNSDEHLALCMLDYGQCDQKNLNTTLQSYGLLGKTSEIENHFYEFHKELKKENFDRIKNLNFEELFIEIDKDVRVRLESLDIQTTNFIKDFTTIYDKQLKELIAIIKSK</sequence>
<accession>A0AAE3Y761</accession>
<gene>
    <name evidence="1" type="ORF">J2787_001565</name>
</gene>
<proteinExistence type="predicted"/>
<protein>
    <submittedName>
        <fullName evidence="1">Uncharacterized protein</fullName>
    </submittedName>
</protein>
<dbReference type="RefSeq" id="WP_309945633.1">
    <property type="nucleotide sequence ID" value="NZ_JAVDQY010000001.1"/>
</dbReference>
<reference evidence="1" key="1">
    <citation type="submission" date="2023-07" db="EMBL/GenBank/DDBJ databases">
        <title>Sorghum-associated microbial communities from plants grown in Nebraska, USA.</title>
        <authorList>
            <person name="Schachtman D."/>
        </authorList>
    </citation>
    <scope>NUCLEOTIDE SEQUENCE</scope>
    <source>
        <strain evidence="1">DS2360</strain>
    </source>
</reference>
<evidence type="ECO:0000313" key="1">
    <source>
        <dbReference type="EMBL" id="MDR6526195.1"/>
    </source>
</evidence>
<comment type="caution">
    <text evidence="1">The sequence shown here is derived from an EMBL/GenBank/DDBJ whole genome shotgun (WGS) entry which is preliminary data.</text>
</comment>
<organism evidence="1 2">
    <name type="scientific">Chryseobacterium rhizosphaerae</name>
    <dbReference type="NCBI Taxonomy" id="395937"/>
    <lineage>
        <taxon>Bacteria</taxon>
        <taxon>Pseudomonadati</taxon>
        <taxon>Bacteroidota</taxon>
        <taxon>Flavobacteriia</taxon>
        <taxon>Flavobacteriales</taxon>
        <taxon>Weeksellaceae</taxon>
        <taxon>Chryseobacterium group</taxon>
        <taxon>Chryseobacterium</taxon>
    </lineage>
</organism>
<dbReference type="Proteomes" id="UP001184861">
    <property type="component" value="Unassembled WGS sequence"/>
</dbReference>
<evidence type="ECO:0000313" key="2">
    <source>
        <dbReference type="Proteomes" id="UP001184861"/>
    </source>
</evidence>
<dbReference type="AlphaFoldDB" id="A0AAE3Y761"/>
<dbReference type="EMBL" id="JAVDQY010000001">
    <property type="protein sequence ID" value="MDR6526195.1"/>
    <property type="molecule type" value="Genomic_DNA"/>
</dbReference>
<name>A0AAE3Y761_9FLAO</name>